<keyword evidence="6" id="KW-1185">Reference proteome</keyword>
<accession>A0A4R4E9S7</accession>
<dbReference type="PROSITE" id="PS51257">
    <property type="entry name" value="PROKAR_LIPOPROTEIN"/>
    <property type="match status" value="1"/>
</dbReference>
<comment type="subcellular location">
    <subcellularLocation>
        <location evidence="1">Cell envelope</location>
    </subcellularLocation>
</comment>
<dbReference type="PANTHER" id="PTHR43649:SF31">
    <property type="entry name" value="SN-GLYCEROL-3-PHOSPHATE-BINDING PERIPLASMIC PROTEIN UGPB"/>
    <property type="match status" value="1"/>
</dbReference>
<evidence type="ECO:0000313" key="5">
    <source>
        <dbReference type="EMBL" id="TCZ76339.1"/>
    </source>
</evidence>
<dbReference type="PANTHER" id="PTHR43649">
    <property type="entry name" value="ARABINOSE-BINDING PROTEIN-RELATED"/>
    <property type="match status" value="1"/>
</dbReference>
<dbReference type="SUPFAM" id="SSF53850">
    <property type="entry name" value="Periplasmic binding protein-like II"/>
    <property type="match status" value="1"/>
</dbReference>
<evidence type="ECO:0000256" key="2">
    <source>
        <dbReference type="ARBA" id="ARBA00008520"/>
    </source>
</evidence>
<dbReference type="Pfam" id="PF01547">
    <property type="entry name" value="SBP_bac_1"/>
    <property type="match status" value="1"/>
</dbReference>
<sequence>MMKLGMRVRTLVVLFCLIFVFSGCSMLGDSSKDVMEKLDPKKNFTIKVMSHNEQYFMQQFGYLFMAKYPNIDIEVVSTQKMYEANQQEQLKPEEMYQKFIETNKPDVIVVFQDVFEKLAADQLFYDLDPVIAQDKFDIQNIQPQIIDYLKLKGGGKLFGLAPKIQSQALFINRDMFNKHGVQLPEGPLTWETVLNTAQRFPTDGDDKTRSYGFTNRDYQTDPYSLIVMIGTAEGLIMQNEGKAALNTPSWKKVFELVSNAYKTNTIVNEAAPDMNTTFNYEDYLMRNKFTAGRAAMTIGDLYLIQNMRELKEYKKDLQFNWEVISLPKDAESTQRTNFDLTEIFAVNAKSENQRAAWEFVKYVNSDEFARVHAKTPTDLWSRSTYLKSIDGVSLEPFYQLSFNSNEMVDTGEYRSAQYMLRDEANKIIDEYLTNKKNIDQVLAETNDKLQANLDQITEQMKKKDEKK</sequence>
<dbReference type="InterPro" id="IPR006059">
    <property type="entry name" value="SBP"/>
</dbReference>
<comment type="similarity">
    <text evidence="2">Belongs to the bacterial solute-binding protein 1 family.</text>
</comment>
<organism evidence="5 6">
    <name type="scientific">Paenibacillus albiflavus</name>
    <dbReference type="NCBI Taxonomy" id="2545760"/>
    <lineage>
        <taxon>Bacteria</taxon>
        <taxon>Bacillati</taxon>
        <taxon>Bacillota</taxon>
        <taxon>Bacilli</taxon>
        <taxon>Bacillales</taxon>
        <taxon>Paenibacillaceae</taxon>
        <taxon>Paenibacillus</taxon>
    </lineage>
</organism>
<dbReference type="AlphaFoldDB" id="A0A4R4E9S7"/>
<reference evidence="5 6" key="1">
    <citation type="submission" date="2019-03" db="EMBL/GenBank/DDBJ databases">
        <authorList>
            <person name="Kim M.K.M."/>
        </authorList>
    </citation>
    <scope>NUCLEOTIDE SEQUENCE [LARGE SCALE GENOMIC DNA]</scope>
    <source>
        <strain evidence="5 6">18JY21-1</strain>
    </source>
</reference>
<evidence type="ECO:0000313" key="6">
    <source>
        <dbReference type="Proteomes" id="UP000295418"/>
    </source>
</evidence>
<keyword evidence="4" id="KW-0732">Signal</keyword>
<dbReference type="Proteomes" id="UP000295418">
    <property type="component" value="Unassembled WGS sequence"/>
</dbReference>
<comment type="caution">
    <text evidence="5">The sequence shown here is derived from an EMBL/GenBank/DDBJ whole genome shotgun (WGS) entry which is preliminary data.</text>
</comment>
<proteinExistence type="inferred from homology"/>
<evidence type="ECO:0000256" key="4">
    <source>
        <dbReference type="ARBA" id="ARBA00022729"/>
    </source>
</evidence>
<gene>
    <name evidence="5" type="ORF">E0485_14160</name>
</gene>
<protein>
    <submittedName>
        <fullName evidence="5">Extracellular solute-binding protein</fullName>
    </submittedName>
</protein>
<dbReference type="InterPro" id="IPR050490">
    <property type="entry name" value="Bact_solute-bd_prot1"/>
</dbReference>
<evidence type="ECO:0000256" key="1">
    <source>
        <dbReference type="ARBA" id="ARBA00004196"/>
    </source>
</evidence>
<dbReference type="GO" id="GO:0030313">
    <property type="term" value="C:cell envelope"/>
    <property type="evidence" value="ECO:0007669"/>
    <property type="project" value="UniProtKB-SubCell"/>
</dbReference>
<evidence type="ECO:0000256" key="3">
    <source>
        <dbReference type="ARBA" id="ARBA00022448"/>
    </source>
</evidence>
<name>A0A4R4E9S7_9BACL</name>
<keyword evidence="3" id="KW-0813">Transport</keyword>
<dbReference type="Gene3D" id="3.40.190.10">
    <property type="entry name" value="Periplasmic binding protein-like II"/>
    <property type="match status" value="1"/>
</dbReference>
<dbReference type="OrthoDB" id="2675752at2"/>
<dbReference type="EMBL" id="SKFG01000013">
    <property type="protein sequence ID" value="TCZ76339.1"/>
    <property type="molecule type" value="Genomic_DNA"/>
</dbReference>